<keyword evidence="3" id="KW-1185">Reference proteome</keyword>
<accession>A0A0M9EKU7</accession>
<feature type="region of interest" description="Disordered" evidence="1">
    <location>
        <begin position="69"/>
        <end position="241"/>
    </location>
</feature>
<feature type="compositionally biased region" description="Polar residues" evidence="1">
    <location>
        <begin position="144"/>
        <end position="162"/>
    </location>
</feature>
<dbReference type="Proteomes" id="UP000037904">
    <property type="component" value="Unassembled WGS sequence"/>
</dbReference>
<organism evidence="2 3">
    <name type="scientific">Fusarium langsethiae</name>
    <dbReference type="NCBI Taxonomy" id="179993"/>
    <lineage>
        <taxon>Eukaryota</taxon>
        <taxon>Fungi</taxon>
        <taxon>Dikarya</taxon>
        <taxon>Ascomycota</taxon>
        <taxon>Pezizomycotina</taxon>
        <taxon>Sordariomycetes</taxon>
        <taxon>Hypocreomycetidae</taxon>
        <taxon>Hypocreales</taxon>
        <taxon>Nectriaceae</taxon>
        <taxon>Fusarium</taxon>
    </lineage>
</organism>
<reference evidence="2 3" key="1">
    <citation type="submission" date="2015-04" db="EMBL/GenBank/DDBJ databases">
        <title>The draft genome sequence of Fusarium langsethiae, a T-2/HT-2 mycotoxin producer.</title>
        <authorList>
            <person name="Lysoe E."/>
            <person name="Divon H.H."/>
            <person name="Terzi V."/>
            <person name="Orru L."/>
            <person name="Lamontanara A."/>
            <person name="Kolseth A.-K."/>
            <person name="Frandsen R.J."/>
            <person name="Nielsen K."/>
            <person name="Thrane U."/>
        </authorList>
    </citation>
    <scope>NUCLEOTIDE SEQUENCE [LARGE SCALE GENOMIC DNA]</scope>
    <source>
        <strain evidence="2 3">Fl201059</strain>
    </source>
</reference>
<proteinExistence type="predicted"/>
<evidence type="ECO:0000313" key="3">
    <source>
        <dbReference type="Proteomes" id="UP000037904"/>
    </source>
</evidence>
<name>A0A0M9EKU7_FUSLA</name>
<dbReference type="EMBL" id="JXCE01001557">
    <property type="protein sequence ID" value="KPA35128.1"/>
    <property type="molecule type" value="Genomic_DNA"/>
</dbReference>
<feature type="compositionally biased region" description="Basic and acidic residues" evidence="1">
    <location>
        <begin position="109"/>
        <end position="129"/>
    </location>
</feature>
<dbReference type="AlphaFoldDB" id="A0A0M9EKU7"/>
<evidence type="ECO:0000256" key="1">
    <source>
        <dbReference type="SAM" id="MobiDB-lite"/>
    </source>
</evidence>
<evidence type="ECO:0000313" key="2">
    <source>
        <dbReference type="EMBL" id="KPA35128.1"/>
    </source>
</evidence>
<protein>
    <submittedName>
        <fullName evidence="2">Uncharacterized protein</fullName>
    </submittedName>
</protein>
<gene>
    <name evidence="2" type="ORF">FLAG1_12216</name>
</gene>
<sequence>MSSPATARTWRKQLADLYEQECGPLPDPVPTFGADLITAPSTPVLSASMAGCDEGFLRKLDQSINVAFSTPIPDYQNDSESSSDDEDCAPWSSQAHAARFLNMASAPRVTREDQKRKRSDEREDEHSDQDTQPQKRSRQIAELITSSVKSKTLLSQSRQQTRSAKEHHSLYSPPQTPSPTAPASPKDRIDSVQSKKSLAFQPRPSMQQPTPEADKPSLQRPLMQKPAWPPLSPEDESGPVG</sequence>
<comment type="caution">
    <text evidence="2">The sequence shown here is derived from an EMBL/GenBank/DDBJ whole genome shotgun (WGS) entry which is preliminary data.</text>
</comment>